<comment type="caution">
    <text evidence="1">The sequence shown here is derived from an EMBL/GenBank/DDBJ whole genome shotgun (WGS) entry which is preliminary data.</text>
</comment>
<name>A0A8J5N3F9_HOMAM</name>
<organism evidence="1 2">
    <name type="scientific">Homarus americanus</name>
    <name type="common">American lobster</name>
    <dbReference type="NCBI Taxonomy" id="6706"/>
    <lineage>
        <taxon>Eukaryota</taxon>
        <taxon>Metazoa</taxon>
        <taxon>Ecdysozoa</taxon>
        <taxon>Arthropoda</taxon>
        <taxon>Crustacea</taxon>
        <taxon>Multicrustacea</taxon>
        <taxon>Malacostraca</taxon>
        <taxon>Eumalacostraca</taxon>
        <taxon>Eucarida</taxon>
        <taxon>Decapoda</taxon>
        <taxon>Pleocyemata</taxon>
        <taxon>Astacidea</taxon>
        <taxon>Nephropoidea</taxon>
        <taxon>Nephropidae</taxon>
        <taxon>Homarus</taxon>
    </lineage>
</organism>
<protein>
    <submittedName>
        <fullName evidence="1">Uncharacterized protein</fullName>
    </submittedName>
</protein>
<reference evidence="1" key="1">
    <citation type="journal article" date="2021" name="Sci. Adv.">
        <title>The American lobster genome reveals insights on longevity, neural, and immune adaptations.</title>
        <authorList>
            <person name="Polinski J.M."/>
            <person name="Zimin A.V."/>
            <person name="Clark K.F."/>
            <person name="Kohn A.B."/>
            <person name="Sadowski N."/>
            <person name="Timp W."/>
            <person name="Ptitsyn A."/>
            <person name="Khanna P."/>
            <person name="Romanova D.Y."/>
            <person name="Williams P."/>
            <person name="Greenwood S.J."/>
            <person name="Moroz L.L."/>
            <person name="Walt D.R."/>
            <person name="Bodnar A.G."/>
        </authorList>
    </citation>
    <scope>NUCLEOTIDE SEQUENCE</scope>
    <source>
        <strain evidence="1">GMGI-L3</strain>
    </source>
</reference>
<keyword evidence="2" id="KW-1185">Reference proteome</keyword>
<evidence type="ECO:0000313" key="2">
    <source>
        <dbReference type="Proteomes" id="UP000747542"/>
    </source>
</evidence>
<proteinExistence type="predicted"/>
<evidence type="ECO:0000313" key="1">
    <source>
        <dbReference type="EMBL" id="KAG7172339.1"/>
    </source>
</evidence>
<gene>
    <name evidence="1" type="ORF">Hamer_G009708</name>
</gene>
<dbReference type="EMBL" id="JAHLQT010011563">
    <property type="protein sequence ID" value="KAG7172339.1"/>
    <property type="molecule type" value="Genomic_DNA"/>
</dbReference>
<dbReference type="AlphaFoldDB" id="A0A8J5N3F9"/>
<sequence>MRVILAVVGVCSAAPQFVAPPPGQIVFGVDANGCTVGPSGKVCPTGPIQFTSEAQGVPQVVEPAPPRPHAAAPTHHAQHQAVFTGLVGPSGVIGPSGLVGPSGPVAFGK</sequence>
<accession>A0A8J5N3F9</accession>
<dbReference type="Proteomes" id="UP000747542">
    <property type="component" value="Unassembled WGS sequence"/>
</dbReference>